<dbReference type="OrthoDB" id="9812435at2"/>
<gene>
    <name evidence="6" type="ORF">FKG95_23175</name>
</gene>
<evidence type="ECO:0000313" key="6">
    <source>
        <dbReference type="EMBL" id="TQV75815.1"/>
    </source>
</evidence>
<keyword evidence="3" id="KW-0238">DNA-binding</keyword>
<dbReference type="EMBL" id="VHSH01000009">
    <property type="protein sequence ID" value="TQV75815.1"/>
    <property type="molecule type" value="Genomic_DNA"/>
</dbReference>
<reference evidence="6 7" key="1">
    <citation type="submission" date="2019-06" db="EMBL/GenBank/DDBJ databases">
        <title>Whole genome sequence for Rhodospirillaceae sp. R148.</title>
        <authorList>
            <person name="Wang G."/>
        </authorList>
    </citation>
    <scope>NUCLEOTIDE SEQUENCE [LARGE SCALE GENOMIC DNA]</scope>
    <source>
        <strain evidence="6 7">R148</strain>
    </source>
</reference>
<dbReference type="PANTHER" id="PTHR30537">
    <property type="entry name" value="HTH-TYPE TRANSCRIPTIONAL REGULATOR"/>
    <property type="match status" value="1"/>
</dbReference>
<dbReference type="InterPro" id="IPR000847">
    <property type="entry name" value="LysR_HTH_N"/>
</dbReference>
<dbReference type="InterPro" id="IPR036390">
    <property type="entry name" value="WH_DNA-bd_sf"/>
</dbReference>
<dbReference type="Gene3D" id="3.40.190.290">
    <property type="match status" value="1"/>
</dbReference>
<dbReference type="GO" id="GO:0006351">
    <property type="term" value="P:DNA-templated transcription"/>
    <property type="evidence" value="ECO:0007669"/>
    <property type="project" value="TreeGrafter"/>
</dbReference>
<keyword evidence="2" id="KW-0805">Transcription regulation</keyword>
<evidence type="ECO:0000256" key="3">
    <source>
        <dbReference type="ARBA" id="ARBA00023125"/>
    </source>
</evidence>
<dbReference type="AlphaFoldDB" id="A0A545TF48"/>
<dbReference type="PROSITE" id="PS50931">
    <property type="entry name" value="HTH_LYSR"/>
    <property type="match status" value="1"/>
</dbReference>
<evidence type="ECO:0000256" key="2">
    <source>
        <dbReference type="ARBA" id="ARBA00023015"/>
    </source>
</evidence>
<dbReference type="Pfam" id="PF00126">
    <property type="entry name" value="HTH_1"/>
    <property type="match status" value="1"/>
</dbReference>
<protein>
    <submittedName>
        <fullName evidence="6">LysR family transcriptional regulator</fullName>
    </submittedName>
</protein>
<dbReference type="InterPro" id="IPR058163">
    <property type="entry name" value="LysR-type_TF_proteobact-type"/>
</dbReference>
<keyword evidence="4" id="KW-0804">Transcription</keyword>
<name>A0A545TF48_9PROT</name>
<dbReference type="SUPFAM" id="SSF53850">
    <property type="entry name" value="Periplasmic binding protein-like II"/>
    <property type="match status" value="1"/>
</dbReference>
<evidence type="ECO:0000259" key="5">
    <source>
        <dbReference type="PROSITE" id="PS50931"/>
    </source>
</evidence>
<evidence type="ECO:0000313" key="7">
    <source>
        <dbReference type="Proteomes" id="UP000315252"/>
    </source>
</evidence>
<dbReference type="InterPro" id="IPR036388">
    <property type="entry name" value="WH-like_DNA-bd_sf"/>
</dbReference>
<dbReference type="Proteomes" id="UP000315252">
    <property type="component" value="Unassembled WGS sequence"/>
</dbReference>
<evidence type="ECO:0000256" key="4">
    <source>
        <dbReference type="ARBA" id="ARBA00023163"/>
    </source>
</evidence>
<dbReference type="Gene3D" id="1.10.10.10">
    <property type="entry name" value="Winged helix-like DNA-binding domain superfamily/Winged helix DNA-binding domain"/>
    <property type="match status" value="1"/>
</dbReference>
<comment type="caution">
    <text evidence="6">The sequence shown here is derived from an EMBL/GenBank/DDBJ whole genome shotgun (WGS) entry which is preliminary data.</text>
</comment>
<dbReference type="InterPro" id="IPR005119">
    <property type="entry name" value="LysR_subst-bd"/>
</dbReference>
<feature type="domain" description="HTH lysR-type" evidence="5">
    <location>
        <begin position="1"/>
        <end position="61"/>
    </location>
</feature>
<dbReference type="GO" id="GO:0003700">
    <property type="term" value="F:DNA-binding transcription factor activity"/>
    <property type="evidence" value="ECO:0007669"/>
    <property type="project" value="InterPro"/>
</dbReference>
<dbReference type="CDD" id="cd08474">
    <property type="entry name" value="PBP2_CrgA_like_5"/>
    <property type="match status" value="1"/>
</dbReference>
<dbReference type="RefSeq" id="WP_142898802.1">
    <property type="nucleotide sequence ID" value="NZ_ML660060.1"/>
</dbReference>
<dbReference type="SUPFAM" id="SSF46785">
    <property type="entry name" value="Winged helix' DNA-binding domain"/>
    <property type="match status" value="1"/>
</dbReference>
<proteinExistence type="inferred from homology"/>
<comment type="similarity">
    <text evidence="1">Belongs to the LysR transcriptional regulatory family.</text>
</comment>
<accession>A0A545TF48</accession>
<evidence type="ECO:0000256" key="1">
    <source>
        <dbReference type="ARBA" id="ARBA00009437"/>
    </source>
</evidence>
<dbReference type="GO" id="GO:0043565">
    <property type="term" value="F:sequence-specific DNA binding"/>
    <property type="evidence" value="ECO:0007669"/>
    <property type="project" value="TreeGrafter"/>
</dbReference>
<sequence length="303" mass="33754">MRQAKLADLEAFAAVARARSFRRAATERGVSASALSQTIRNLEERLGTRLLNRTTRSVALTPAGEAFFHRLEPAFDDIGDALDEVQSFDGEPTGHVRINAPAPAIESVFAPLMSAFLHRYPRISLELIADASYVDIVAEGFDAGVRFGQEVAQDMIATLISPPIEYMVVGAPEYFATHGIPKHPGELRNQDCIRQRFPGGAIFKWHFSHNGEEISFLPEGRLTVNDAHHAIRAARETVGVARAPLHYVEADLQAGRLERVLADWSPLLPGWYLYYPSRRQTPPAFKALLDFLKERSRQDRQGI</sequence>
<dbReference type="PANTHER" id="PTHR30537:SF1">
    <property type="entry name" value="HTH-TYPE TRANSCRIPTIONAL REGULATOR PGRR"/>
    <property type="match status" value="1"/>
</dbReference>
<dbReference type="FunFam" id="1.10.10.10:FF:000001">
    <property type="entry name" value="LysR family transcriptional regulator"/>
    <property type="match status" value="1"/>
</dbReference>
<dbReference type="Pfam" id="PF03466">
    <property type="entry name" value="LysR_substrate"/>
    <property type="match status" value="1"/>
</dbReference>
<organism evidence="6 7">
    <name type="scientific">Denitrobaculum tricleocarpae</name>
    <dbReference type="NCBI Taxonomy" id="2591009"/>
    <lineage>
        <taxon>Bacteria</taxon>
        <taxon>Pseudomonadati</taxon>
        <taxon>Pseudomonadota</taxon>
        <taxon>Alphaproteobacteria</taxon>
        <taxon>Rhodospirillales</taxon>
        <taxon>Rhodospirillaceae</taxon>
        <taxon>Denitrobaculum</taxon>
    </lineage>
</organism>
<keyword evidence="7" id="KW-1185">Reference proteome</keyword>